<feature type="region of interest" description="Disordered" evidence="1">
    <location>
        <begin position="85"/>
        <end position="104"/>
    </location>
</feature>
<comment type="caution">
    <text evidence="3">The sequence shown here is derived from an EMBL/GenBank/DDBJ whole genome shotgun (WGS) entry which is preliminary data.</text>
</comment>
<feature type="region of interest" description="Disordered" evidence="1">
    <location>
        <begin position="132"/>
        <end position="201"/>
    </location>
</feature>
<gene>
    <name evidence="3" type="ORF">AAHA92_15465</name>
</gene>
<dbReference type="AlphaFoldDB" id="A0ABD1HEU1"/>
<evidence type="ECO:0000313" key="3">
    <source>
        <dbReference type="EMBL" id="KAL1554971.1"/>
    </source>
</evidence>
<dbReference type="InterPro" id="IPR056924">
    <property type="entry name" value="SH3_Tf2-1"/>
</dbReference>
<feature type="compositionally biased region" description="Basic and acidic residues" evidence="1">
    <location>
        <begin position="190"/>
        <end position="201"/>
    </location>
</feature>
<sequence length="201" mass="22878">MHDTANHHRRDIKFEVGDMVWLKLQPYRQHSVARPQSAKLAHSYYGPFEINQRIGPVAYKLRLPDGSRIHNVFHVSLLREYIAGSGNDSSPTLPETSLGDRPVARPVKVMERRIMWQGTNPVDHALDKEVVNGGGVDTTMSTTSAEEEQQELEDVSENQSNEDQLRKEHVQEQTSGASTVKNARPKRLARQPERFQDFIAR</sequence>
<feature type="domain" description="Tf2-1-like SH3-like" evidence="2">
    <location>
        <begin position="17"/>
        <end position="81"/>
    </location>
</feature>
<accession>A0ABD1HEU1</accession>
<protein>
    <recommendedName>
        <fullName evidence="2">Tf2-1-like SH3-like domain-containing protein</fullName>
    </recommendedName>
</protein>
<feature type="compositionally biased region" description="Polar residues" evidence="1">
    <location>
        <begin position="86"/>
        <end position="95"/>
    </location>
</feature>
<feature type="compositionally biased region" description="Polar residues" evidence="1">
    <location>
        <begin position="172"/>
        <end position="181"/>
    </location>
</feature>
<feature type="compositionally biased region" description="Acidic residues" evidence="1">
    <location>
        <begin position="145"/>
        <end position="156"/>
    </location>
</feature>
<dbReference type="PANTHER" id="PTHR46148">
    <property type="entry name" value="CHROMO DOMAIN-CONTAINING PROTEIN"/>
    <property type="match status" value="1"/>
</dbReference>
<dbReference type="EMBL" id="JBEAFC010000006">
    <property type="protein sequence ID" value="KAL1554971.1"/>
    <property type="molecule type" value="Genomic_DNA"/>
</dbReference>
<organism evidence="3 4">
    <name type="scientific">Salvia divinorum</name>
    <name type="common">Maria pastora</name>
    <name type="synonym">Diviner's sage</name>
    <dbReference type="NCBI Taxonomy" id="28513"/>
    <lineage>
        <taxon>Eukaryota</taxon>
        <taxon>Viridiplantae</taxon>
        <taxon>Streptophyta</taxon>
        <taxon>Embryophyta</taxon>
        <taxon>Tracheophyta</taxon>
        <taxon>Spermatophyta</taxon>
        <taxon>Magnoliopsida</taxon>
        <taxon>eudicotyledons</taxon>
        <taxon>Gunneridae</taxon>
        <taxon>Pentapetalae</taxon>
        <taxon>asterids</taxon>
        <taxon>lamiids</taxon>
        <taxon>Lamiales</taxon>
        <taxon>Lamiaceae</taxon>
        <taxon>Nepetoideae</taxon>
        <taxon>Mentheae</taxon>
        <taxon>Salviinae</taxon>
        <taxon>Salvia</taxon>
        <taxon>Salvia subgen. Calosphace</taxon>
    </lineage>
</organism>
<dbReference type="Pfam" id="PF24626">
    <property type="entry name" value="SH3_Tf2-1"/>
    <property type="match status" value="1"/>
</dbReference>
<evidence type="ECO:0000313" key="4">
    <source>
        <dbReference type="Proteomes" id="UP001567538"/>
    </source>
</evidence>
<reference evidence="3 4" key="1">
    <citation type="submission" date="2024-06" db="EMBL/GenBank/DDBJ databases">
        <title>A chromosome level genome sequence of Diviner's sage (Salvia divinorum).</title>
        <authorList>
            <person name="Ford S.A."/>
            <person name="Ro D.-K."/>
            <person name="Ness R.W."/>
            <person name="Phillips M.A."/>
        </authorList>
    </citation>
    <scope>NUCLEOTIDE SEQUENCE [LARGE SCALE GENOMIC DNA]</scope>
    <source>
        <strain evidence="3">SAF-2024a</strain>
        <tissue evidence="3">Leaf</tissue>
    </source>
</reference>
<keyword evidence="4" id="KW-1185">Reference proteome</keyword>
<evidence type="ECO:0000256" key="1">
    <source>
        <dbReference type="SAM" id="MobiDB-lite"/>
    </source>
</evidence>
<evidence type="ECO:0000259" key="2">
    <source>
        <dbReference type="Pfam" id="PF24626"/>
    </source>
</evidence>
<proteinExistence type="predicted"/>
<dbReference type="Proteomes" id="UP001567538">
    <property type="component" value="Unassembled WGS sequence"/>
</dbReference>
<name>A0ABD1HEU1_SALDI</name>
<dbReference type="PANTHER" id="PTHR46148:SF52">
    <property type="entry name" value="OS04G0603800 PROTEIN"/>
    <property type="match status" value="1"/>
</dbReference>